<dbReference type="AlphaFoldDB" id="A0A101LXF1"/>
<sequence length="57" mass="6036">MSYPDIATTALAPLPLTKTSEGTVASPYQALSKASMTYYAPSPGAHPILYAVTSFRE</sequence>
<organism evidence="1">
    <name type="scientific">Picea glauca</name>
    <name type="common">White spruce</name>
    <name type="synonym">Pinus glauca</name>
    <dbReference type="NCBI Taxonomy" id="3330"/>
    <lineage>
        <taxon>Eukaryota</taxon>
        <taxon>Viridiplantae</taxon>
        <taxon>Streptophyta</taxon>
        <taxon>Embryophyta</taxon>
        <taxon>Tracheophyta</taxon>
        <taxon>Spermatophyta</taxon>
        <taxon>Pinopsida</taxon>
        <taxon>Pinidae</taxon>
        <taxon>Conifers I</taxon>
        <taxon>Pinales</taxon>
        <taxon>Pinaceae</taxon>
        <taxon>Picea</taxon>
    </lineage>
</organism>
<comment type="caution">
    <text evidence="1">The sequence shown here is derived from an EMBL/GenBank/DDBJ whole genome shotgun (WGS) entry which is preliminary data.</text>
</comment>
<protein>
    <submittedName>
        <fullName evidence="1">Uncharacterized protein</fullName>
    </submittedName>
</protein>
<name>A0A101LXF1_PICGL</name>
<evidence type="ECO:0000313" key="1">
    <source>
        <dbReference type="EMBL" id="KUM47127.1"/>
    </source>
</evidence>
<proteinExistence type="predicted"/>
<gene>
    <name evidence="1" type="ORF">ABT39_MTgene6133</name>
</gene>
<dbReference type="EMBL" id="LKAM01000008">
    <property type="protein sequence ID" value="KUM47127.1"/>
    <property type="molecule type" value="Genomic_DNA"/>
</dbReference>
<reference evidence="1" key="1">
    <citation type="journal article" date="2015" name="Genome Biol. Evol.">
        <title>Organellar Genomes of White Spruce (Picea glauca): Assembly and Annotation.</title>
        <authorList>
            <person name="Jackman S.D."/>
            <person name="Warren R.L."/>
            <person name="Gibb E.A."/>
            <person name="Vandervalk B.P."/>
            <person name="Mohamadi H."/>
            <person name="Chu J."/>
            <person name="Raymond A."/>
            <person name="Pleasance S."/>
            <person name="Coope R."/>
            <person name="Wildung M.R."/>
            <person name="Ritland C.E."/>
            <person name="Bousquet J."/>
            <person name="Jones S.J."/>
            <person name="Bohlmann J."/>
            <person name="Birol I."/>
        </authorList>
    </citation>
    <scope>NUCLEOTIDE SEQUENCE [LARGE SCALE GENOMIC DNA]</scope>
    <source>
        <tissue evidence="1">Flushing bud</tissue>
    </source>
</reference>
<geneLocation type="mitochondrion" evidence="1"/>
<keyword evidence="1" id="KW-0496">Mitochondrion</keyword>
<accession>A0A101LXF1</accession>